<sequence>MQGPMFFLAALVSSASIASAAVAEVPRGLQLGSLECNVARVQILADLASTRSAVNKISDQDVQSAASQGLDTARSGILKIAGALITGQTAPQEDRDEVASGLNATAQALASSTNNDTDVANAQKELSKAAAAGKSVVLNC</sequence>
<dbReference type="OrthoDB" id="3178264at2759"/>
<dbReference type="EMBL" id="LAEV01000090">
    <property type="protein sequence ID" value="KKA31074.1"/>
    <property type="molecule type" value="Genomic_DNA"/>
</dbReference>
<feature type="chain" id="PRO_5002482573" description="Cell wall protein" evidence="1">
    <location>
        <begin position="24"/>
        <end position="140"/>
    </location>
</feature>
<proteinExistence type="predicted"/>
<protein>
    <recommendedName>
        <fullName evidence="4">Cell wall protein</fullName>
    </recommendedName>
</protein>
<keyword evidence="1" id="KW-0732">Signal</keyword>
<evidence type="ECO:0000256" key="1">
    <source>
        <dbReference type="SAM" id="SignalP"/>
    </source>
</evidence>
<organism evidence="2 3">
    <name type="scientific">Thielaviopsis punctulata</name>
    <dbReference type="NCBI Taxonomy" id="72032"/>
    <lineage>
        <taxon>Eukaryota</taxon>
        <taxon>Fungi</taxon>
        <taxon>Dikarya</taxon>
        <taxon>Ascomycota</taxon>
        <taxon>Pezizomycotina</taxon>
        <taxon>Sordariomycetes</taxon>
        <taxon>Hypocreomycetidae</taxon>
        <taxon>Microascales</taxon>
        <taxon>Ceratocystidaceae</taxon>
        <taxon>Thielaviopsis</taxon>
    </lineage>
</organism>
<accession>A0A0F4ZKC2</accession>
<dbReference type="Proteomes" id="UP000033483">
    <property type="component" value="Unassembled WGS sequence"/>
</dbReference>
<dbReference type="AlphaFoldDB" id="A0A0F4ZKC2"/>
<reference evidence="2 3" key="1">
    <citation type="submission" date="2015-03" db="EMBL/GenBank/DDBJ databases">
        <authorList>
            <person name="Radwan O."/>
            <person name="Al-Naeli F.A."/>
            <person name="Rendon G.A."/>
            <person name="Fields C."/>
        </authorList>
    </citation>
    <scope>NUCLEOTIDE SEQUENCE [LARGE SCALE GENOMIC DNA]</scope>
    <source>
        <strain evidence="2">CR-DP1</strain>
    </source>
</reference>
<evidence type="ECO:0008006" key="4">
    <source>
        <dbReference type="Google" id="ProtNLM"/>
    </source>
</evidence>
<name>A0A0F4ZKC2_9PEZI</name>
<gene>
    <name evidence="2" type="ORF">TD95_004594</name>
</gene>
<feature type="signal peptide" evidence="1">
    <location>
        <begin position="1"/>
        <end position="23"/>
    </location>
</feature>
<comment type="caution">
    <text evidence="2">The sequence shown here is derived from an EMBL/GenBank/DDBJ whole genome shotgun (WGS) entry which is preliminary data.</text>
</comment>
<keyword evidence="3" id="KW-1185">Reference proteome</keyword>
<evidence type="ECO:0000313" key="2">
    <source>
        <dbReference type="EMBL" id="KKA31074.1"/>
    </source>
</evidence>
<evidence type="ECO:0000313" key="3">
    <source>
        <dbReference type="Proteomes" id="UP000033483"/>
    </source>
</evidence>